<dbReference type="InterPro" id="IPR035985">
    <property type="entry name" value="Ubiquitin-activating_enz"/>
</dbReference>
<dbReference type="InterPro" id="IPR000594">
    <property type="entry name" value="ThiF_NAD_FAD-bd"/>
</dbReference>
<comment type="caution">
    <text evidence="2">The sequence shown here is derived from an EMBL/GenBank/DDBJ whole genome shotgun (WGS) entry which is preliminary data.</text>
</comment>
<dbReference type="eggNOG" id="COG0476">
    <property type="taxonomic scope" value="Bacteria"/>
</dbReference>
<evidence type="ECO:0000313" key="2">
    <source>
        <dbReference type="EMBL" id="KRV47108.1"/>
    </source>
</evidence>
<keyword evidence="3" id="KW-1185">Reference proteome</keyword>
<protein>
    <recommendedName>
        <fullName evidence="1">THIF-type NAD/FAD binding fold domain-containing protein</fullName>
    </recommendedName>
</protein>
<feature type="domain" description="THIF-type NAD/FAD binding fold" evidence="1">
    <location>
        <begin position="122"/>
        <end position="325"/>
    </location>
</feature>
<dbReference type="GO" id="GO:0008641">
    <property type="term" value="F:ubiquitin-like modifier activating enzyme activity"/>
    <property type="evidence" value="ECO:0007669"/>
    <property type="project" value="InterPro"/>
</dbReference>
<name>A0A0T6LMC0_WENVI</name>
<dbReference type="SUPFAM" id="SSF69572">
    <property type="entry name" value="Activating enzymes of the ubiquitin-like proteins"/>
    <property type="match status" value="1"/>
</dbReference>
<accession>A0A0T6LMC0</accession>
<dbReference type="STRING" id="76728.AQ490_10190"/>
<dbReference type="Gene3D" id="3.40.50.720">
    <property type="entry name" value="NAD(P)-binding Rossmann-like Domain"/>
    <property type="match status" value="1"/>
</dbReference>
<gene>
    <name evidence="2" type="ORF">AQ490_10190</name>
</gene>
<proteinExistence type="predicted"/>
<reference evidence="2 3" key="1">
    <citation type="submission" date="2015-10" db="EMBL/GenBank/DDBJ databases">
        <title>Draft genome sequence of pyrrolomycin-producing Streptomyces vitaminophilus.</title>
        <authorList>
            <person name="Graham D.E."/>
            <person name="Mahan K.M."/>
            <person name="Klingeman D.M."/>
            <person name="Hettich R.L."/>
            <person name="Parry R.J."/>
        </authorList>
    </citation>
    <scope>NUCLEOTIDE SEQUENCE [LARGE SCALE GENOMIC DNA]</scope>
    <source>
        <strain evidence="2 3">ATCC 31673</strain>
    </source>
</reference>
<dbReference type="Proteomes" id="UP000050867">
    <property type="component" value="Unassembled WGS sequence"/>
</dbReference>
<evidence type="ECO:0000259" key="1">
    <source>
        <dbReference type="Pfam" id="PF00899"/>
    </source>
</evidence>
<organism evidence="2 3">
    <name type="scientific">Wenjunlia vitaminophila</name>
    <name type="common">Streptomyces vitaminophilus</name>
    <dbReference type="NCBI Taxonomy" id="76728"/>
    <lineage>
        <taxon>Bacteria</taxon>
        <taxon>Bacillati</taxon>
        <taxon>Actinomycetota</taxon>
        <taxon>Actinomycetes</taxon>
        <taxon>Kitasatosporales</taxon>
        <taxon>Streptomycetaceae</taxon>
        <taxon>Wenjunlia</taxon>
    </lineage>
</organism>
<dbReference type="AlphaFoldDB" id="A0A0T6LMC0"/>
<sequence>MRRTWRSRDTVQFGVTPEQAVVVEQVDEGSAELLDLLDGTRSLERLRTEAARLGVSGRRVDRLLRVLGEGGVLDDAKATADALHDLPPAERERLRPDLSSLAMLHPAPGAGAARFLGRAGATVHVRGAGRVGAAVATVLAAAGIGRVEVTDSGRVEPWDISPCGMTVRERGLRRGAAARAAMRRTGTAVVRRGTRSRVGLVVLAPRDGLRAYTPEPLESRSLLDAGVPHLYAGVLEGTGFVGPLVVPRSSRWACGECVTRHHGDADPAWPRILTQLGSGRPGPLPACDVALSSTVAGLAALHALMFLDGGVPASLGGRVEVSLADSGVIVRPVSPHPGCWGARKPGHGRESVGSAPAVVRDQQVTMEVDGGVAHQGAPPIGE</sequence>
<dbReference type="Pfam" id="PF00899">
    <property type="entry name" value="ThiF"/>
    <property type="match status" value="1"/>
</dbReference>
<dbReference type="EMBL" id="LLZU01000038">
    <property type="protein sequence ID" value="KRV47108.1"/>
    <property type="molecule type" value="Genomic_DNA"/>
</dbReference>
<evidence type="ECO:0000313" key="3">
    <source>
        <dbReference type="Proteomes" id="UP000050867"/>
    </source>
</evidence>